<evidence type="ECO:0000313" key="2">
    <source>
        <dbReference type="EMBL" id="SBT44174.1"/>
    </source>
</evidence>
<dbReference type="EMBL" id="FLRD01000133">
    <property type="protein sequence ID" value="SBT44174.1"/>
    <property type="molecule type" value="Genomic_DNA"/>
</dbReference>
<keyword evidence="4" id="KW-1185">Reference proteome</keyword>
<gene>
    <name evidence="2" type="ORF">POVWA1_049270</name>
    <name evidence="1" type="ORF">POVWA2_026030</name>
</gene>
<organism evidence="1 3">
    <name type="scientific">Plasmodium ovale wallikeri</name>
    <dbReference type="NCBI Taxonomy" id="864142"/>
    <lineage>
        <taxon>Eukaryota</taxon>
        <taxon>Sar</taxon>
        <taxon>Alveolata</taxon>
        <taxon>Apicomplexa</taxon>
        <taxon>Aconoidasida</taxon>
        <taxon>Haemosporida</taxon>
        <taxon>Plasmodiidae</taxon>
        <taxon>Plasmodium</taxon>
        <taxon>Plasmodium (Plasmodium)</taxon>
    </lineage>
</organism>
<reference evidence="1" key="1">
    <citation type="submission" date="2016-05" db="EMBL/GenBank/DDBJ databases">
        <authorList>
            <person name="Lavstsen T."/>
            <person name="Jespersen J.S."/>
        </authorList>
    </citation>
    <scope>NUCLEOTIDE SEQUENCE [LARGE SCALE GENOMIC DNA]</scope>
</reference>
<dbReference type="AlphaFoldDB" id="A0A1A8YW19"/>
<evidence type="ECO:0000313" key="3">
    <source>
        <dbReference type="Proteomes" id="UP000078550"/>
    </source>
</evidence>
<protein>
    <submittedName>
        <fullName evidence="1">Uncharacterized protein</fullName>
    </submittedName>
</protein>
<reference evidence="3 4" key="2">
    <citation type="submission" date="2016-05" db="EMBL/GenBank/DDBJ databases">
        <authorList>
            <person name="Naeem Raeece"/>
        </authorList>
    </citation>
    <scope>NUCLEOTIDE SEQUENCE [LARGE SCALE GENOMIC DNA]</scope>
</reference>
<dbReference type="EMBL" id="FLRE01000104">
    <property type="protein sequence ID" value="SBT35644.1"/>
    <property type="molecule type" value="Genomic_DNA"/>
</dbReference>
<sequence>MTWSILSRFFLNSIPDHFYGAGLRCEGSDVGIKGGKGTERWYLFWKESDEENSHPGRGDDYVQPTYRTPHPVGEIFYFRNMHRCRVAFLYPRNVNLKQKDAPANFTEIIKIIMKPI</sequence>
<proteinExistence type="predicted"/>
<dbReference type="Proteomes" id="UP000078555">
    <property type="component" value="Unassembled WGS sequence"/>
</dbReference>
<accession>A0A1A8YW19</accession>
<evidence type="ECO:0000313" key="4">
    <source>
        <dbReference type="Proteomes" id="UP000078555"/>
    </source>
</evidence>
<name>A0A1A8YW19_PLAOA</name>
<dbReference type="Proteomes" id="UP000078550">
    <property type="component" value="Unassembled WGS sequence"/>
</dbReference>
<evidence type="ECO:0000313" key="1">
    <source>
        <dbReference type="EMBL" id="SBT35644.1"/>
    </source>
</evidence>